<proteinExistence type="predicted"/>
<comment type="caution">
    <text evidence="1">The sequence shown here is derived from an EMBL/GenBank/DDBJ whole genome shotgun (WGS) entry which is preliminary data.</text>
</comment>
<gene>
    <name evidence="1" type="ORF">FB476_1677</name>
</gene>
<keyword evidence="2" id="KW-1185">Reference proteome</keyword>
<evidence type="ECO:0008006" key="3">
    <source>
        <dbReference type="Google" id="ProtNLM"/>
    </source>
</evidence>
<dbReference type="AlphaFoldDB" id="A0A543KNY0"/>
<dbReference type="Gene3D" id="3.30.310.50">
    <property type="entry name" value="Alpha-D-phosphohexomutase, C-terminal domain"/>
    <property type="match status" value="1"/>
</dbReference>
<sequence>MASTFDAAPEGVRERSTASLTISDPKVLLEKLVEEANKHRGALREQDGYTIPFREGGLVRIRVEGGTLHFTAEGPTVERREHIERTVSELAISQLGDEAVLSWQPQA</sequence>
<dbReference type="RefSeq" id="WP_141818356.1">
    <property type="nucleotide sequence ID" value="NZ_BAAAIL010000004.1"/>
</dbReference>
<reference evidence="1 2" key="1">
    <citation type="submission" date="2019-06" db="EMBL/GenBank/DDBJ databases">
        <title>Sequencing the genomes of 1000 actinobacteria strains.</title>
        <authorList>
            <person name="Klenk H.-P."/>
        </authorList>
    </citation>
    <scope>NUCLEOTIDE SEQUENCE [LARGE SCALE GENOMIC DNA]</scope>
    <source>
        <strain evidence="1 2">DSM 12362</strain>
    </source>
</reference>
<dbReference type="Proteomes" id="UP000315133">
    <property type="component" value="Unassembled WGS sequence"/>
</dbReference>
<protein>
    <recommendedName>
        <fullName evidence="3">DUF2218 domain-containing protein</fullName>
    </recommendedName>
</protein>
<accession>A0A543KNY0</accession>
<dbReference type="OrthoDB" id="4868187at2"/>
<name>A0A543KNY0_9MICO</name>
<evidence type="ECO:0000313" key="1">
    <source>
        <dbReference type="EMBL" id="TQM96786.1"/>
    </source>
</evidence>
<evidence type="ECO:0000313" key="2">
    <source>
        <dbReference type="Proteomes" id="UP000315133"/>
    </source>
</evidence>
<dbReference type="EMBL" id="VFPU01000001">
    <property type="protein sequence ID" value="TQM96786.1"/>
    <property type="molecule type" value="Genomic_DNA"/>
</dbReference>
<organism evidence="1 2">
    <name type="scientific">Ornithinimicrobium humiphilum</name>
    <dbReference type="NCBI Taxonomy" id="125288"/>
    <lineage>
        <taxon>Bacteria</taxon>
        <taxon>Bacillati</taxon>
        <taxon>Actinomycetota</taxon>
        <taxon>Actinomycetes</taxon>
        <taxon>Micrococcales</taxon>
        <taxon>Ornithinimicrobiaceae</taxon>
        <taxon>Ornithinimicrobium</taxon>
    </lineage>
</organism>